<gene>
    <name evidence="1" type="ORF">QJV33_11960</name>
</gene>
<name>A0ABT6QB15_9PROT</name>
<keyword evidence="2" id="KW-1185">Reference proteome</keyword>
<organism evidence="1 2">
    <name type="scientific">Commensalibacter nepenthis</name>
    <dbReference type="NCBI Taxonomy" id="3043872"/>
    <lineage>
        <taxon>Bacteria</taxon>
        <taxon>Pseudomonadati</taxon>
        <taxon>Pseudomonadota</taxon>
        <taxon>Alphaproteobacteria</taxon>
        <taxon>Acetobacterales</taxon>
        <taxon>Acetobacteraceae</taxon>
    </lineage>
</organism>
<evidence type="ECO:0000313" key="2">
    <source>
        <dbReference type="Proteomes" id="UP001431775"/>
    </source>
</evidence>
<dbReference type="EMBL" id="JASBAN010000019">
    <property type="protein sequence ID" value="MDI2113986.1"/>
    <property type="molecule type" value="Genomic_DNA"/>
</dbReference>
<evidence type="ECO:0000313" key="1">
    <source>
        <dbReference type="EMBL" id="MDI2113986.1"/>
    </source>
</evidence>
<protein>
    <recommendedName>
        <fullName evidence="3">Adhesin</fullName>
    </recommendedName>
</protein>
<comment type="caution">
    <text evidence="1">The sequence shown here is derived from an EMBL/GenBank/DDBJ whole genome shotgun (WGS) entry which is preliminary data.</text>
</comment>
<proteinExistence type="predicted"/>
<dbReference type="RefSeq" id="WP_281463630.1">
    <property type="nucleotide sequence ID" value="NZ_JASBAN010000019.1"/>
</dbReference>
<dbReference type="Proteomes" id="UP001431775">
    <property type="component" value="Unassembled WGS sequence"/>
</dbReference>
<sequence>DALHNSGVKGFGETKLSNDWGRIILEAAGSAAVAGATGGNVGAATGSSVAGNATLAAAGQFIADNAVALAGNDQKLAELFTNIGANLAANAAGAAAGAAIDGGSSAFNGADIASTLQQYNWTFSGTGKILVNNSYNTAWEAVGKIPSEAGKGAVQGAVVGAVAGEGVGALPGAAAGTVKGTVSA</sequence>
<accession>A0ABT6QB15</accession>
<feature type="non-terminal residue" evidence="1">
    <location>
        <position position="1"/>
    </location>
</feature>
<reference evidence="1" key="1">
    <citation type="submission" date="2023-05" db="EMBL/GenBank/DDBJ databases">
        <title>Whole genome sequence of Commensalibacter sp.</title>
        <authorList>
            <person name="Charoenyingcharoen P."/>
            <person name="Yukphan P."/>
        </authorList>
    </citation>
    <scope>NUCLEOTIDE SEQUENCE</scope>
    <source>
        <strain evidence="1">TBRC 10068</strain>
    </source>
</reference>
<feature type="non-terminal residue" evidence="1">
    <location>
        <position position="184"/>
    </location>
</feature>
<evidence type="ECO:0008006" key="3">
    <source>
        <dbReference type="Google" id="ProtNLM"/>
    </source>
</evidence>